<dbReference type="PANTHER" id="PTHR32385">
    <property type="entry name" value="MANNOSYL PHOSPHORYLINOSITOL CERAMIDE SYNTHASE"/>
    <property type="match status" value="1"/>
</dbReference>
<dbReference type="InterPro" id="IPR007577">
    <property type="entry name" value="GlycoTrfase_DXD_sugar-bd_CS"/>
</dbReference>
<dbReference type="SUPFAM" id="SSF53448">
    <property type="entry name" value="Nucleotide-diphospho-sugar transferases"/>
    <property type="match status" value="1"/>
</dbReference>
<evidence type="ECO:0000256" key="1">
    <source>
        <dbReference type="ARBA" id="ARBA00022679"/>
    </source>
</evidence>
<dbReference type="Pfam" id="PF04488">
    <property type="entry name" value="Gly_transf_sug"/>
    <property type="match status" value="1"/>
</dbReference>
<dbReference type="GO" id="GO:0051999">
    <property type="term" value="P:mannosyl-inositol phosphorylceramide biosynthetic process"/>
    <property type="evidence" value="ECO:0007669"/>
    <property type="project" value="TreeGrafter"/>
</dbReference>
<gene>
    <name evidence="2" type="ORF">BBC0122_001320</name>
</gene>
<dbReference type="InterPro" id="IPR051706">
    <property type="entry name" value="Glycosyltransferase_domain"/>
</dbReference>
<accession>A0A1U9MF03</accession>
<reference evidence="2 3" key="1">
    <citation type="submission" date="2016-11" db="EMBL/GenBank/DDBJ databases">
        <title>Comparative genomics of Bartonella apis.</title>
        <authorList>
            <person name="Engel P."/>
        </authorList>
    </citation>
    <scope>NUCLEOTIDE SEQUENCE [LARGE SCALE GENOMIC DNA]</scope>
    <source>
        <strain evidence="2 3">BBC0122</strain>
    </source>
</reference>
<dbReference type="Gene3D" id="3.90.550.20">
    <property type="match status" value="1"/>
</dbReference>
<proteinExistence type="predicted"/>
<name>A0A1U9MF03_9HYPH</name>
<protein>
    <submittedName>
        <fullName evidence="2">Glycosyltransferase sugar-binding region containing DXD motif-containing protein</fullName>
    </submittedName>
</protein>
<dbReference type="GO" id="GO:0016020">
    <property type="term" value="C:membrane"/>
    <property type="evidence" value="ECO:0007669"/>
    <property type="project" value="GOC"/>
</dbReference>
<evidence type="ECO:0000313" key="3">
    <source>
        <dbReference type="Proteomes" id="UP000189632"/>
    </source>
</evidence>
<dbReference type="AlphaFoldDB" id="A0A1U9MF03"/>
<organism evidence="2 3">
    <name type="scientific">Bartonella choladocola</name>
    <dbReference type="NCBI Taxonomy" id="2750995"/>
    <lineage>
        <taxon>Bacteria</taxon>
        <taxon>Pseudomonadati</taxon>
        <taxon>Pseudomonadota</taxon>
        <taxon>Alphaproteobacteria</taxon>
        <taxon>Hyphomicrobiales</taxon>
        <taxon>Bartonellaceae</taxon>
        <taxon>Bartonella</taxon>
    </lineage>
</organism>
<dbReference type="PANTHER" id="PTHR32385:SF15">
    <property type="entry name" value="INOSITOL PHOSPHOCERAMIDE MANNOSYLTRANSFERASE 1"/>
    <property type="match status" value="1"/>
</dbReference>
<evidence type="ECO:0000313" key="2">
    <source>
        <dbReference type="EMBL" id="AQT46272.1"/>
    </source>
</evidence>
<dbReference type="InterPro" id="IPR029044">
    <property type="entry name" value="Nucleotide-diphossugar_trans"/>
</dbReference>
<sequence>MKKTSQLPKRLFYVWFGDDMPADVHACIQTWKLAMPDYEIIKIGEEKSEWFDFKATLEQCQWLKAVYDRKLWAYVSDYVRLKVLHDYGGIYLDTDVTASKSFDPLLSASLFVGFQSPTEVNGAIIGGVKHHPFLKSMLDYYEKNEIFKGPRHLLPEIMTYILKRDYNFAPFDSRRVSKITRLLDIIIYPEETFYPFRYGEKFSDNCLTKNNFSIHWWKASWRNEEDMEWLKTGRLTYLEKLKQGNLPPQENIPQQVTSSCPKWLYRVKRKSFGVKYYIFGLPLIVVRKPRHREYVYLFNTIPLYGK</sequence>
<keyword evidence="3" id="KW-1185">Reference proteome</keyword>
<dbReference type="GO" id="GO:0000030">
    <property type="term" value="F:mannosyltransferase activity"/>
    <property type="evidence" value="ECO:0007669"/>
    <property type="project" value="TreeGrafter"/>
</dbReference>
<dbReference type="KEGG" id="bapi:BBC0122_001320"/>
<keyword evidence="1" id="KW-0808">Transferase</keyword>
<dbReference type="Proteomes" id="UP000189632">
    <property type="component" value="Chromosome"/>
</dbReference>
<dbReference type="EMBL" id="CP015625">
    <property type="protein sequence ID" value="AQT46272.1"/>
    <property type="molecule type" value="Genomic_DNA"/>
</dbReference>